<dbReference type="KEGG" id="lala:AB8B28_06885"/>
<dbReference type="PANTHER" id="PTHR30349">
    <property type="entry name" value="PHAGE INTEGRASE-RELATED"/>
    <property type="match status" value="1"/>
</dbReference>
<dbReference type="InterPro" id="IPR002104">
    <property type="entry name" value="Integrase_catalytic"/>
</dbReference>
<dbReference type="InterPro" id="IPR013762">
    <property type="entry name" value="Integrase-like_cat_sf"/>
</dbReference>
<dbReference type="PROSITE" id="PS51898">
    <property type="entry name" value="TYR_RECOMBINASE"/>
    <property type="match status" value="1"/>
</dbReference>
<keyword evidence="1" id="KW-0233">DNA recombination</keyword>
<dbReference type="RefSeq" id="WP_369714909.1">
    <property type="nucleotide sequence ID" value="NZ_CP165647.1"/>
</dbReference>
<dbReference type="GO" id="GO:0015074">
    <property type="term" value="P:DNA integration"/>
    <property type="evidence" value="ECO:0007669"/>
    <property type="project" value="InterPro"/>
</dbReference>
<organism evidence="3">
    <name type="scientific">Leptotrichia alba</name>
    <dbReference type="NCBI Taxonomy" id="3239304"/>
    <lineage>
        <taxon>Bacteria</taxon>
        <taxon>Fusobacteriati</taxon>
        <taxon>Fusobacteriota</taxon>
        <taxon>Fusobacteriia</taxon>
        <taxon>Fusobacteriales</taxon>
        <taxon>Leptotrichiaceae</taxon>
        <taxon>Leptotrichia</taxon>
    </lineage>
</organism>
<dbReference type="Gene3D" id="1.10.443.10">
    <property type="entry name" value="Intergrase catalytic core"/>
    <property type="match status" value="1"/>
</dbReference>
<reference evidence="3" key="1">
    <citation type="submission" date="2024-07" db="EMBL/GenBank/DDBJ databases">
        <authorList>
            <person name="Li X.-J."/>
            <person name="Wang X."/>
        </authorList>
    </citation>
    <scope>NUCLEOTIDE SEQUENCE</scope>
    <source>
        <strain evidence="3">HSP-536</strain>
    </source>
</reference>
<dbReference type="AlphaFoldDB" id="A0AB39V0R8"/>
<dbReference type="SUPFAM" id="SSF56349">
    <property type="entry name" value="DNA breaking-rejoining enzymes"/>
    <property type="match status" value="1"/>
</dbReference>
<protein>
    <submittedName>
        <fullName evidence="3">Site-specific integrase</fullName>
    </submittedName>
</protein>
<evidence type="ECO:0000313" key="3">
    <source>
        <dbReference type="EMBL" id="XDU61386.1"/>
    </source>
</evidence>
<dbReference type="Pfam" id="PF00589">
    <property type="entry name" value="Phage_integrase"/>
    <property type="match status" value="1"/>
</dbReference>
<accession>A0AB39V0R8</accession>
<dbReference type="GO" id="GO:0003677">
    <property type="term" value="F:DNA binding"/>
    <property type="evidence" value="ECO:0007669"/>
    <property type="project" value="InterPro"/>
</dbReference>
<dbReference type="InterPro" id="IPR011010">
    <property type="entry name" value="DNA_brk_join_enz"/>
</dbReference>
<name>A0AB39V0R8_9FUSO</name>
<dbReference type="GO" id="GO:0006310">
    <property type="term" value="P:DNA recombination"/>
    <property type="evidence" value="ECO:0007669"/>
    <property type="project" value="UniProtKB-KW"/>
</dbReference>
<dbReference type="EMBL" id="CP165647">
    <property type="protein sequence ID" value="XDU61386.1"/>
    <property type="molecule type" value="Genomic_DNA"/>
</dbReference>
<dbReference type="CDD" id="cd01189">
    <property type="entry name" value="INT_ICEBs1_C_like"/>
    <property type="match status" value="1"/>
</dbReference>
<proteinExistence type="predicted"/>
<evidence type="ECO:0000256" key="1">
    <source>
        <dbReference type="ARBA" id="ARBA00023172"/>
    </source>
</evidence>
<gene>
    <name evidence="3" type="ORF">AB8B28_06885</name>
</gene>
<evidence type="ECO:0000259" key="2">
    <source>
        <dbReference type="PROSITE" id="PS51898"/>
    </source>
</evidence>
<sequence length="179" mass="21152">MGGKKSENEMKIWNLENFTFFLTKVQDFENNIIKINKTLSKVNNTILITDPKTKASIRNIQCPIFLIEEIKRYKNNFYDFKKEQRIINMTRHGLSRYIKTYSKRLGLEKIRLHDFRHSHASFLLHKNVNILVISKRLGHESPSTTLNIYAHLLPESNDHLKFILNEKKVLSPNCPQIEK</sequence>
<feature type="domain" description="Tyr recombinase" evidence="2">
    <location>
        <begin position="1"/>
        <end position="165"/>
    </location>
</feature>
<dbReference type="PANTHER" id="PTHR30349:SF64">
    <property type="entry name" value="PROPHAGE INTEGRASE INTD-RELATED"/>
    <property type="match status" value="1"/>
</dbReference>
<dbReference type="InterPro" id="IPR050090">
    <property type="entry name" value="Tyrosine_recombinase_XerCD"/>
</dbReference>